<dbReference type="Proteomes" id="UP000320390">
    <property type="component" value="Chromosome"/>
</dbReference>
<dbReference type="AlphaFoldDB" id="A0A518EXY5"/>
<accession>A0A518EXY5</accession>
<evidence type="ECO:0000313" key="2">
    <source>
        <dbReference type="Proteomes" id="UP000320390"/>
    </source>
</evidence>
<proteinExistence type="predicted"/>
<dbReference type="EMBL" id="CP036434">
    <property type="protein sequence ID" value="QDV08937.1"/>
    <property type="molecule type" value="Genomic_DNA"/>
</dbReference>
<organism evidence="1 2">
    <name type="scientific">Saltatorellus ferox</name>
    <dbReference type="NCBI Taxonomy" id="2528018"/>
    <lineage>
        <taxon>Bacteria</taxon>
        <taxon>Pseudomonadati</taxon>
        <taxon>Planctomycetota</taxon>
        <taxon>Planctomycetia</taxon>
        <taxon>Planctomycetia incertae sedis</taxon>
        <taxon>Saltatorellus</taxon>
    </lineage>
</organism>
<name>A0A518EXY5_9BACT</name>
<gene>
    <name evidence="1" type="ORF">Poly30_44920</name>
</gene>
<keyword evidence="2" id="KW-1185">Reference proteome</keyword>
<dbReference type="RefSeq" id="WP_145202456.1">
    <property type="nucleotide sequence ID" value="NZ_CP036434.1"/>
</dbReference>
<evidence type="ECO:0000313" key="1">
    <source>
        <dbReference type="EMBL" id="QDV08937.1"/>
    </source>
</evidence>
<sequence>MRPIPLLACTAGLVAGVLAPAFFPGLRSSSQAGTALRMDLDEAFSRSDLVLEGTVVNGMSGETAKGEIYTDWTIDVERTFWGPSEPQRTIRIPGGVLANGKGTMIPGMPRLALGEEVVLFLTEPSSEGIRVPVGLSQGKYRIVTGSDGSRMAVQTGDHVTLISARTTRSIDGFEMLDYADLVARIEAASQKRVALRFQESFQPASPEAKGAGARIDEKR</sequence>
<protein>
    <submittedName>
        <fullName evidence="1">Uncharacterized protein</fullName>
    </submittedName>
</protein>
<reference evidence="1 2" key="1">
    <citation type="submission" date="2019-02" db="EMBL/GenBank/DDBJ databases">
        <title>Deep-cultivation of Planctomycetes and their phenomic and genomic characterization uncovers novel biology.</title>
        <authorList>
            <person name="Wiegand S."/>
            <person name="Jogler M."/>
            <person name="Boedeker C."/>
            <person name="Pinto D."/>
            <person name="Vollmers J."/>
            <person name="Rivas-Marin E."/>
            <person name="Kohn T."/>
            <person name="Peeters S.H."/>
            <person name="Heuer A."/>
            <person name="Rast P."/>
            <person name="Oberbeckmann S."/>
            <person name="Bunk B."/>
            <person name="Jeske O."/>
            <person name="Meyerdierks A."/>
            <person name="Storesund J.E."/>
            <person name="Kallscheuer N."/>
            <person name="Luecker S."/>
            <person name="Lage O.M."/>
            <person name="Pohl T."/>
            <person name="Merkel B.J."/>
            <person name="Hornburger P."/>
            <person name="Mueller R.-W."/>
            <person name="Bruemmer F."/>
            <person name="Labrenz M."/>
            <person name="Spormann A.M."/>
            <person name="Op den Camp H."/>
            <person name="Overmann J."/>
            <person name="Amann R."/>
            <person name="Jetten M.S.M."/>
            <person name="Mascher T."/>
            <person name="Medema M.H."/>
            <person name="Devos D.P."/>
            <person name="Kaster A.-K."/>
            <person name="Ovreas L."/>
            <person name="Rohde M."/>
            <person name="Galperin M.Y."/>
            <person name="Jogler C."/>
        </authorList>
    </citation>
    <scope>NUCLEOTIDE SEQUENCE [LARGE SCALE GENOMIC DNA]</scope>
    <source>
        <strain evidence="1 2">Poly30</strain>
    </source>
</reference>
<dbReference type="OrthoDB" id="9775513at2"/>